<keyword evidence="3" id="KW-1003">Cell membrane</keyword>
<evidence type="ECO:0000313" key="10">
    <source>
        <dbReference type="EMBL" id="GFJ87563.1"/>
    </source>
</evidence>
<name>A0A6V8KQW7_9ACTN</name>
<keyword evidence="2" id="KW-0813">Transport</keyword>
<evidence type="ECO:0000256" key="3">
    <source>
        <dbReference type="ARBA" id="ARBA00022475"/>
    </source>
</evidence>
<feature type="transmembrane region" description="Helical" evidence="8">
    <location>
        <begin position="346"/>
        <end position="363"/>
    </location>
</feature>
<keyword evidence="4 8" id="KW-0812">Transmembrane</keyword>
<sequence length="508" mass="52625">MSTDSQAARLDSPGAPAPTIRPSAHPALALTVIAAAQLMVVLDGTITNIALPSIQKDLEVSASGLSWVVNSYVLAFGGLLLLGGRAGDLYGRRRMFRLGLVVFIAASLLGGLAPNTELLISARVLQGLGAAVIAPTALSLIATTFAEGPPRNRAMGVYAAMAGLGSTVGLLLGGVLTDYLSWRWVMFVNVPIGLAVLLGTRLLASGEKVHGELDVRGAITGTGGLTALVYAITQGGARGWDDKVTLGMFAIAAILLVTFLRIQTRTRRPLLPLRLLRNRNRAGSYATMLFIGAAMFATFYFLSLYMQQVKGYSPVRAGFAYLPFSLGMGLAAGLGSRLVGRFPPRLLAGPGLIAAAGMVWFSLLEPTSSYATHLMPAMFVTALGLGASFLPMTLGAVAGVERNDTGIASAILNTAQQIGGAVGLAVLATVSTSAADDKLSRADAAFFQGIATGDMSLVQRAADALTHGYTVAFTAAAGFLLVALIITVTAINAARQQQTDDPAPVHLA</sequence>
<keyword evidence="5 8" id="KW-1133">Transmembrane helix</keyword>
<dbReference type="GO" id="GO:0022857">
    <property type="term" value="F:transmembrane transporter activity"/>
    <property type="evidence" value="ECO:0007669"/>
    <property type="project" value="InterPro"/>
</dbReference>
<evidence type="ECO:0000256" key="1">
    <source>
        <dbReference type="ARBA" id="ARBA00004651"/>
    </source>
</evidence>
<dbReference type="Gene3D" id="1.20.1250.20">
    <property type="entry name" value="MFS general substrate transporter like domains"/>
    <property type="match status" value="1"/>
</dbReference>
<feature type="transmembrane region" description="Helical" evidence="8">
    <location>
        <begin position="410"/>
        <end position="430"/>
    </location>
</feature>
<comment type="caution">
    <text evidence="10">The sequence shown here is derived from an EMBL/GenBank/DDBJ whole genome shotgun (WGS) entry which is preliminary data.</text>
</comment>
<dbReference type="Pfam" id="PF07690">
    <property type="entry name" value="MFS_1"/>
    <property type="match status" value="1"/>
</dbReference>
<protein>
    <submittedName>
        <fullName evidence="10">MFS transporter</fullName>
    </submittedName>
</protein>
<reference evidence="10 11" key="2">
    <citation type="submission" date="2020-03" db="EMBL/GenBank/DDBJ databases">
        <authorList>
            <person name="Ichikawa N."/>
            <person name="Kimura A."/>
            <person name="Kitahashi Y."/>
            <person name="Uohara A."/>
        </authorList>
    </citation>
    <scope>NUCLEOTIDE SEQUENCE [LARGE SCALE GENOMIC DNA]</scope>
    <source>
        <strain evidence="10 11">NBRC 108638</strain>
    </source>
</reference>
<evidence type="ECO:0000313" key="11">
    <source>
        <dbReference type="Proteomes" id="UP000482960"/>
    </source>
</evidence>
<dbReference type="InterPro" id="IPR036259">
    <property type="entry name" value="MFS_trans_sf"/>
</dbReference>
<dbReference type="AlphaFoldDB" id="A0A6V8KQW7"/>
<feature type="transmembrane region" description="Helical" evidence="8">
    <location>
        <begin position="157"/>
        <end position="176"/>
    </location>
</feature>
<evidence type="ECO:0000256" key="6">
    <source>
        <dbReference type="ARBA" id="ARBA00023136"/>
    </source>
</evidence>
<organism evidence="10 11">
    <name type="scientific">Phytohabitans rumicis</name>
    <dbReference type="NCBI Taxonomy" id="1076125"/>
    <lineage>
        <taxon>Bacteria</taxon>
        <taxon>Bacillati</taxon>
        <taxon>Actinomycetota</taxon>
        <taxon>Actinomycetes</taxon>
        <taxon>Micromonosporales</taxon>
        <taxon>Micromonosporaceae</taxon>
    </lineage>
</organism>
<dbReference type="NCBIfam" id="TIGR00711">
    <property type="entry name" value="efflux_EmrB"/>
    <property type="match status" value="1"/>
</dbReference>
<dbReference type="InterPro" id="IPR004638">
    <property type="entry name" value="EmrB-like"/>
</dbReference>
<feature type="transmembrane region" description="Helical" evidence="8">
    <location>
        <begin position="469"/>
        <end position="491"/>
    </location>
</feature>
<dbReference type="InterPro" id="IPR020846">
    <property type="entry name" value="MFS_dom"/>
</dbReference>
<feature type="transmembrane region" description="Helical" evidence="8">
    <location>
        <begin position="95"/>
        <end position="113"/>
    </location>
</feature>
<comment type="subcellular location">
    <subcellularLocation>
        <location evidence="1">Cell membrane</location>
        <topology evidence="1">Multi-pass membrane protein</topology>
    </subcellularLocation>
</comment>
<feature type="transmembrane region" description="Helical" evidence="8">
    <location>
        <begin position="27"/>
        <end position="51"/>
    </location>
</feature>
<dbReference type="PANTHER" id="PTHR42718">
    <property type="entry name" value="MAJOR FACILITATOR SUPERFAMILY MULTIDRUG TRANSPORTER MFSC"/>
    <property type="match status" value="1"/>
</dbReference>
<dbReference type="PANTHER" id="PTHR42718:SF46">
    <property type="entry name" value="BLR6921 PROTEIN"/>
    <property type="match status" value="1"/>
</dbReference>
<keyword evidence="6 8" id="KW-0472">Membrane</keyword>
<feature type="region of interest" description="Disordered" evidence="7">
    <location>
        <begin position="1"/>
        <end position="20"/>
    </location>
</feature>
<feature type="transmembrane region" description="Helical" evidence="8">
    <location>
        <begin position="375"/>
        <end position="398"/>
    </location>
</feature>
<dbReference type="GO" id="GO:0005886">
    <property type="term" value="C:plasma membrane"/>
    <property type="evidence" value="ECO:0007669"/>
    <property type="project" value="UniProtKB-SubCell"/>
</dbReference>
<feature type="transmembrane region" description="Helical" evidence="8">
    <location>
        <begin position="215"/>
        <end position="232"/>
    </location>
</feature>
<dbReference type="RefSeq" id="WP_173074566.1">
    <property type="nucleotide sequence ID" value="NZ_BAABJB010000079.1"/>
</dbReference>
<evidence type="ECO:0000256" key="5">
    <source>
        <dbReference type="ARBA" id="ARBA00022989"/>
    </source>
</evidence>
<feature type="transmembrane region" description="Helical" evidence="8">
    <location>
        <begin position="318"/>
        <end position="339"/>
    </location>
</feature>
<feature type="transmembrane region" description="Helical" evidence="8">
    <location>
        <begin position="283"/>
        <end position="306"/>
    </location>
</feature>
<feature type="transmembrane region" description="Helical" evidence="8">
    <location>
        <begin position="63"/>
        <end position="83"/>
    </location>
</feature>
<evidence type="ECO:0000259" key="9">
    <source>
        <dbReference type="PROSITE" id="PS50850"/>
    </source>
</evidence>
<gene>
    <name evidence="10" type="ORF">Prum_012050</name>
</gene>
<dbReference type="Proteomes" id="UP000482960">
    <property type="component" value="Unassembled WGS sequence"/>
</dbReference>
<proteinExistence type="predicted"/>
<evidence type="ECO:0000256" key="8">
    <source>
        <dbReference type="SAM" id="Phobius"/>
    </source>
</evidence>
<evidence type="ECO:0000256" key="2">
    <source>
        <dbReference type="ARBA" id="ARBA00022448"/>
    </source>
</evidence>
<feature type="transmembrane region" description="Helical" evidence="8">
    <location>
        <begin position="182"/>
        <end position="203"/>
    </location>
</feature>
<dbReference type="SUPFAM" id="SSF103473">
    <property type="entry name" value="MFS general substrate transporter"/>
    <property type="match status" value="1"/>
</dbReference>
<dbReference type="PROSITE" id="PS50850">
    <property type="entry name" value="MFS"/>
    <property type="match status" value="1"/>
</dbReference>
<reference evidence="10 11" key="1">
    <citation type="submission" date="2020-03" db="EMBL/GenBank/DDBJ databases">
        <title>Whole genome shotgun sequence of Phytohabitans rumicis NBRC 108638.</title>
        <authorList>
            <person name="Komaki H."/>
            <person name="Tamura T."/>
        </authorList>
    </citation>
    <scope>NUCLEOTIDE SEQUENCE [LARGE SCALE GENOMIC DNA]</scope>
    <source>
        <strain evidence="10 11">NBRC 108638</strain>
    </source>
</reference>
<feature type="transmembrane region" description="Helical" evidence="8">
    <location>
        <begin position="244"/>
        <end position="262"/>
    </location>
</feature>
<dbReference type="CDD" id="cd17321">
    <property type="entry name" value="MFS_MMR_MDR_like"/>
    <property type="match status" value="1"/>
</dbReference>
<dbReference type="Gene3D" id="1.20.1720.10">
    <property type="entry name" value="Multidrug resistance protein D"/>
    <property type="match status" value="1"/>
</dbReference>
<keyword evidence="11" id="KW-1185">Reference proteome</keyword>
<feature type="transmembrane region" description="Helical" evidence="8">
    <location>
        <begin position="125"/>
        <end position="145"/>
    </location>
</feature>
<evidence type="ECO:0000256" key="7">
    <source>
        <dbReference type="SAM" id="MobiDB-lite"/>
    </source>
</evidence>
<feature type="domain" description="Major facilitator superfamily (MFS) profile" evidence="9">
    <location>
        <begin position="29"/>
        <end position="495"/>
    </location>
</feature>
<evidence type="ECO:0000256" key="4">
    <source>
        <dbReference type="ARBA" id="ARBA00022692"/>
    </source>
</evidence>
<accession>A0A6V8KQW7</accession>
<dbReference type="InterPro" id="IPR011701">
    <property type="entry name" value="MFS"/>
</dbReference>
<dbReference type="EMBL" id="BLPG01000001">
    <property type="protein sequence ID" value="GFJ87563.1"/>
    <property type="molecule type" value="Genomic_DNA"/>
</dbReference>